<keyword evidence="10" id="KW-0969">Cilium</keyword>
<dbReference type="GO" id="GO:0005930">
    <property type="term" value="C:axoneme"/>
    <property type="evidence" value="ECO:0007669"/>
    <property type="project" value="UniProtKB-SubCell"/>
</dbReference>
<dbReference type="Pfam" id="PF12775">
    <property type="entry name" value="AAA_7"/>
    <property type="match status" value="2"/>
</dbReference>
<reference evidence="24" key="3">
    <citation type="submission" date="2025-09" db="UniProtKB">
        <authorList>
            <consortium name="Ensembl"/>
        </authorList>
    </citation>
    <scope>IDENTIFICATION</scope>
</reference>
<evidence type="ECO:0000256" key="10">
    <source>
        <dbReference type="ARBA" id="ARBA00023069"/>
    </source>
</evidence>
<evidence type="ECO:0000259" key="18">
    <source>
        <dbReference type="Pfam" id="PF12777"/>
    </source>
</evidence>
<dbReference type="HOGENOM" id="CLU_000038_6_0_1"/>
<dbReference type="Gene3D" id="1.10.287.2620">
    <property type="match status" value="1"/>
</dbReference>
<dbReference type="InterPro" id="IPR041658">
    <property type="entry name" value="AAA_lid_11"/>
</dbReference>
<dbReference type="InterPro" id="IPR026983">
    <property type="entry name" value="DHC"/>
</dbReference>
<evidence type="ECO:0000259" key="21">
    <source>
        <dbReference type="Pfam" id="PF17852"/>
    </source>
</evidence>
<feature type="domain" description="Dynein heavy chain linker" evidence="16">
    <location>
        <begin position="884"/>
        <end position="1288"/>
    </location>
</feature>
<dbReference type="GeneTree" id="ENSGT00940000160505"/>
<dbReference type="Gene3D" id="1.20.140.100">
    <property type="entry name" value="Dynein heavy chain, N-terminal domain 2"/>
    <property type="match status" value="1"/>
</dbReference>
<feature type="domain" description="Dynein heavy chain region D6 P-loop" evidence="15">
    <location>
        <begin position="3706"/>
        <end position="3818"/>
    </location>
</feature>
<dbReference type="FunFam" id="3.40.50.300:FF:000320">
    <property type="entry name" value="Dynein, axonemal, heavy chain 5"/>
    <property type="match status" value="1"/>
</dbReference>
<dbReference type="FunFam" id="3.20.180.20:FF:000003">
    <property type="entry name" value="Dynein heavy chain 12, axonemal"/>
    <property type="match status" value="1"/>
</dbReference>
<dbReference type="FunFam" id="1.10.8.710:FF:000001">
    <property type="entry name" value="Dynein axonemal heavy chain 2"/>
    <property type="match status" value="1"/>
</dbReference>
<dbReference type="STRING" id="43179.ENSSTOP00000023215"/>
<reference evidence="25" key="1">
    <citation type="submission" date="2011-11" db="EMBL/GenBank/DDBJ databases">
        <title>The Draft Genome of Spermophilus tridecemlineatus.</title>
        <authorList>
            <consortium name="The Broad Institute Genome Assembly &amp; Analysis Group"/>
            <consortium name="Computational R&amp;D Group"/>
            <consortium name="and Sequencing Platform"/>
            <person name="Di Palma F."/>
            <person name="Alfoldi J."/>
            <person name="Johnson J."/>
            <person name="Berlin A."/>
            <person name="Gnerre S."/>
            <person name="Jaffe D."/>
            <person name="MacCallum I."/>
            <person name="Young S."/>
            <person name="Walker B.J."/>
            <person name="Lindblad-Toh K."/>
        </authorList>
    </citation>
    <scope>NUCLEOTIDE SEQUENCE [LARGE SCALE GENOMIC DNA]</scope>
</reference>
<evidence type="ECO:0000256" key="13">
    <source>
        <dbReference type="ARBA" id="ARBA00023273"/>
    </source>
</evidence>
<evidence type="ECO:0000259" key="19">
    <source>
        <dbReference type="Pfam" id="PF12780"/>
    </source>
</evidence>
<dbReference type="Pfam" id="PF12781">
    <property type="entry name" value="AAA_9"/>
    <property type="match status" value="1"/>
</dbReference>
<keyword evidence="8" id="KW-0243">Dynein</keyword>
<evidence type="ECO:0000256" key="7">
    <source>
        <dbReference type="ARBA" id="ARBA00022840"/>
    </source>
</evidence>
<comment type="subcellular location">
    <subcellularLocation>
        <location evidence="1">Cytoplasm</location>
        <location evidence="1">Cytoskeleton</location>
        <location evidence="1">Cilium axoneme</location>
    </subcellularLocation>
</comment>
<dbReference type="FunFam" id="1.20.1270.280:FF:000013">
    <property type="entry name" value="Dynein, axonemal, heavy chain 14"/>
    <property type="match status" value="1"/>
</dbReference>
<evidence type="ECO:0000256" key="4">
    <source>
        <dbReference type="ARBA" id="ARBA00022701"/>
    </source>
</evidence>
<dbReference type="EMBL" id="AGTP01044445">
    <property type="status" value="NOT_ANNOTATED_CDS"/>
    <property type="molecule type" value="Genomic_DNA"/>
</dbReference>
<dbReference type="EMBL" id="AGTP01044440">
    <property type="status" value="NOT_ANNOTATED_CDS"/>
    <property type="molecule type" value="Genomic_DNA"/>
</dbReference>
<evidence type="ECO:0000256" key="3">
    <source>
        <dbReference type="ARBA" id="ARBA00022490"/>
    </source>
</evidence>
<feature type="region of interest" description="Disordered" evidence="14">
    <location>
        <begin position="429"/>
        <end position="450"/>
    </location>
</feature>
<dbReference type="InterPro" id="IPR004273">
    <property type="entry name" value="Dynein_heavy_D6_P-loop"/>
</dbReference>
<dbReference type="EMBL" id="AGTP01044443">
    <property type="status" value="NOT_ANNOTATED_CDS"/>
    <property type="molecule type" value="Genomic_DNA"/>
</dbReference>
<evidence type="ECO:0000256" key="1">
    <source>
        <dbReference type="ARBA" id="ARBA00004430"/>
    </source>
</evidence>
<dbReference type="EMBL" id="AGTP01044449">
    <property type="status" value="NOT_ANNOTATED_CDS"/>
    <property type="molecule type" value="Genomic_DNA"/>
</dbReference>
<dbReference type="GO" id="GO:0045505">
    <property type="term" value="F:dynein intermediate chain binding"/>
    <property type="evidence" value="ECO:0007669"/>
    <property type="project" value="InterPro"/>
</dbReference>
<keyword evidence="9" id="KW-0175">Coiled coil</keyword>
<evidence type="ECO:0000313" key="24">
    <source>
        <dbReference type="Ensembl" id="ENSSTOP00000023215.2"/>
    </source>
</evidence>
<dbReference type="Gene3D" id="3.20.180.20">
    <property type="entry name" value="Dynein heavy chain, N-terminal domain 2"/>
    <property type="match status" value="1"/>
</dbReference>
<protein>
    <submittedName>
        <fullName evidence="24">Dynein axonemal heavy chain 14</fullName>
    </submittedName>
</protein>
<dbReference type="Gene3D" id="1.10.8.710">
    <property type="match status" value="1"/>
</dbReference>
<dbReference type="Pfam" id="PF08393">
    <property type="entry name" value="DHC_N2"/>
    <property type="match status" value="1"/>
</dbReference>
<dbReference type="FunFam" id="1.10.287.2620:FF:000001">
    <property type="entry name" value="Cytoplasmic dynein heavy chain 1"/>
    <property type="match status" value="1"/>
</dbReference>
<dbReference type="GO" id="GO:0008569">
    <property type="term" value="F:minus-end-directed microtubule motor activity"/>
    <property type="evidence" value="ECO:0007669"/>
    <property type="project" value="InterPro"/>
</dbReference>
<evidence type="ECO:0000259" key="20">
    <source>
        <dbReference type="Pfam" id="PF12781"/>
    </source>
</evidence>
<dbReference type="GO" id="GO:0005524">
    <property type="term" value="F:ATP binding"/>
    <property type="evidence" value="ECO:0007669"/>
    <property type="project" value="UniProtKB-KW"/>
</dbReference>
<dbReference type="EMBL" id="AGTP01044448">
    <property type="status" value="NOT_ANNOTATED_CDS"/>
    <property type="molecule type" value="Genomic_DNA"/>
</dbReference>
<keyword evidence="6" id="KW-0547">Nucleotide-binding</keyword>
<dbReference type="Pfam" id="PF17852">
    <property type="entry name" value="Dynein_AAA_lid"/>
    <property type="match status" value="1"/>
</dbReference>
<feature type="domain" description="Dynein heavy chain ATP-binding dynein motor region" evidence="20">
    <location>
        <begin position="3153"/>
        <end position="3373"/>
    </location>
</feature>
<dbReference type="FunFam" id="1.20.140.100:FF:000004">
    <property type="entry name" value="Dynein axonemal heavy chain 6"/>
    <property type="match status" value="1"/>
</dbReference>
<dbReference type="GO" id="GO:0005874">
    <property type="term" value="C:microtubule"/>
    <property type="evidence" value="ECO:0007669"/>
    <property type="project" value="UniProtKB-KW"/>
</dbReference>
<dbReference type="FunFam" id="1.20.920.20:FF:000006">
    <property type="entry name" value="Dynein, axonemal, heavy chain 6"/>
    <property type="match status" value="1"/>
</dbReference>
<evidence type="ECO:0000259" key="22">
    <source>
        <dbReference type="Pfam" id="PF18198"/>
    </source>
</evidence>
<feature type="domain" description="Dynein heavy chain AAA lid" evidence="22">
    <location>
        <begin position="3854"/>
        <end position="4005"/>
    </location>
</feature>
<dbReference type="FunFam" id="3.40.50.300:FF:001810">
    <property type="entry name" value="Cytoplasmic dynein 2 heavy chain 1"/>
    <property type="match status" value="1"/>
</dbReference>
<dbReference type="FunFam" id="3.40.50.300:FF:000063">
    <property type="entry name" value="dynein heavy chain 6, axonemal"/>
    <property type="match status" value="1"/>
</dbReference>
<dbReference type="Pfam" id="PF03028">
    <property type="entry name" value="Dynein_heavy"/>
    <property type="match status" value="1"/>
</dbReference>
<dbReference type="GO" id="GO:0007018">
    <property type="term" value="P:microtubule-based movement"/>
    <property type="evidence" value="ECO:0007669"/>
    <property type="project" value="InterPro"/>
</dbReference>
<dbReference type="InterPro" id="IPR043160">
    <property type="entry name" value="Dynein_C_barrel"/>
</dbReference>
<dbReference type="EMBL" id="AGTP01044442">
    <property type="status" value="NOT_ANNOTATED_CDS"/>
    <property type="molecule type" value="Genomic_DNA"/>
</dbReference>
<dbReference type="Pfam" id="PF18198">
    <property type="entry name" value="AAA_lid_11"/>
    <property type="match status" value="1"/>
</dbReference>
<dbReference type="Gene3D" id="1.10.8.1220">
    <property type="match status" value="1"/>
</dbReference>
<evidence type="ECO:0000256" key="2">
    <source>
        <dbReference type="ARBA" id="ARBA00008887"/>
    </source>
</evidence>
<keyword evidence="25" id="KW-1185">Reference proteome</keyword>
<dbReference type="GO" id="GO:0030286">
    <property type="term" value="C:dynein complex"/>
    <property type="evidence" value="ECO:0007669"/>
    <property type="project" value="UniProtKB-KW"/>
</dbReference>
<dbReference type="Pfam" id="PF12780">
    <property type="entry name" value="AAA_8"/>
    <property type="match status" value="1"/>
</dbReference>
<comment type="similarity">
    <text evidence="2">Belongs to the dynein heavy chain family.</text>
</comment>
<keyword evidence="7" id="KW-0067">ATP-binding</keyword>
<dbReference type="InterPro" id="IPR042228">
    <property type="entry name" value="Dynein_linker_3"/>
</dbReference>
<dbReference type="GO" id="GO:0051959">
    <property type="term" value="F:dynein light intermediate chain binding"/>
    <property type="evidence" value="ECO:0007669"/>
    <property type="project" value="InterPro"/>
</dbReference>
<evidence type="ECO:0000256" key="9">
    <source>
        <dbReference type="ARBA" id="ARBA00023054"/>
    </source>
</evidence>
<dbReference type="Proteomes" id="UP000005215">
    <property type="component" value="Unassembled WGS sequence"/>
</dbReference>
<dbReference type="Gene3D" id="1.20.1270.280">
    <property type="match status" value="1"/>
</dbReference>
<dbReference type="InterPro" id="IPR024317">
    <property type="entry name" value="Dynein_heavy_chain_D4_dom"/>
</dbReference>
<keyword evidence="12" id="KW-0206">Cytoskeleton</keyword>
<dbReference type="InterPro" id="IPR035706">
    <property type="entry name" value="AAA_9"/>
</dbReference>
<dbReference type="Gene3D" id="6.10.140.1060">
    <property type="match status" value="1"/>
</dbReference>
<dbReference type="EMBL" id="AGTP01044447">
    <property type="status" value="NOT_ANNOTATED_CDS"/>
    <property type="molecule type" value="Genomic_DNA"/>
</dbReference>
<dbReference type="FunCoup" id="I3NFR8">
    <property type="interactions" value="1"/>
</dbReference>
<keyword evidence="11" id="KW-0505">Motor protein</keyword>
<feature type="domain" description="Dynein heavy chain hydrolytic ATP-binding dynein motor region" evidence="17">
    <location>
        <begin position="1423"/>
        <end position="1757"/>
    </location>
</feature>
<dbReference type="PANTHER" id="PTHR22878">
    <property type="entry name" value="DYNEIN HEAVY CHAIN 6, AXONEMAL-LIKE-RELATED"/>
    <property type="match status" value="1"/>
</dbReference>
<evidence type="ECO:0000259" key="17">
    <source>
        <dbReference type="Pfam" id="PF12774"/>
    </source>
</evidence>
<keyword evidence="13" id="KW-0966">Cell projection</keyword>
<keyword evidence="4" id="KW-0493">Microtubule</keyword>
<evidence type="ECO:0000259" key="16">
    <source>
        <dbReference type="Pfam" id="PF08393"/>
    </source>
</evidence>
<evidence type="ECO:0000313" key="25">
    <source>
        <dbReference type="Proteomes" id="UP000005215"/>
    </source>
</evidence>
<name>I3NFR8_ICTTR</name>
<dbReference type="InterPro" id="IPR042219">
    <property type="entry name" value="AAA_lid_11_sf"/>
</dbReference>
<dbReference type="InterPro" id="IPR027417">
    <property type="entry name" value="P-loop_NTPase"/>
</dbReference>
<evidence type="ECO:0000256" key="14">
    <source>
        <dbReference type="SAM" id="MobiDB-lite"/>
    </source>
</evidence>
<dbReference type="Pfam" id="PF18199">
    <property type="entry name" value="Dynein_C"/>
    <property type="match status" value="1"/>
</dbReference>
<dbReference type="SUPFAM" id="SSF52540">
    <property type="entry name" value="P-loop containing nucleoside triphosphate hydrolases"/>
    <property type="match status" value="4"/>
</dbReference>
<feature type="compositionally biased region" description="Polar residues" evidence="14">
    <location>
        <begin position="429"/>
        <end position="442"/>
    </location>
</feature>
<dbReference type="Gene3D" id="3.40.50.300">
    <property type="entry name" value="P-loop containing nucleotide triphosphate hydrolases"/>
    <property type="match status" value="6"/>
</dbReference>
<dbReference type="EMBL" id="AGTP01044444">
    <property type="status" value="NOT_ANNOTATED_CDS"/>
    <property type="molecule type" value="Genomic_DNA"/>
</dbReference>
<proteinExistence type="inferred from homology"/>
<evidence type="ECO:0000256" key="12">
    <source>
        <dbReference type="ARBA" id="ARBA00023212"/>
    </source>
</evidence>
<keyword evidence="5" id="KW-0677">Repeat</keyword>
<dbReference type="InterPro" id="IPR041228">
    <property type="entry name" value="Dynein_C"/>
</dbReference>
<reference evidence="24" key="2">
    <citation type="submission" date="2025-08" db="UniProtKB">
        <authorList>
            <consortium name="Ensembl"/>
        </authorList>
    </citation>
    <scope>IDENTIFICATION</scope>
</reference>
<evidence type="ECO:0000256" key="6">
    <source>
        <dbReference type="ARBA" id="ARBA00022741"/>
    </source>
</evidence>
<dbReference type="InterPro" id="IPR042222">
    <property type="entry name" value="Dynein_2_N"/>
</dbReference>
<keyword evidence="3" id="KW-0963">Cytoplasm</keyword>
<dbReference type="InParanoid" id="I3NFR8"/>
<dbReference type="InterPro" id="IPR024743">
    <property type="entry name" value="Dynein_HC_stalk"/>
</dbReference>
<evidence type="ECO:0000259" key="15">
    <source>
        <dbReference type="Pfam" id="PF03028"/>
    </source>
</evidence>
<dbReference type="Ensembl" id="ENSSTOT00000023400.2">
    <property type="protein sequence ID" value="ENSSTOP00000023215.2"/>
    <property type="gene ID" value="ENSSTOG00000021317.2"/>
</dbReference>
<dbReference type="PANTHER" id="PTHR22878:SF64">
    <property type="entry name" value="DYNEIN AXONEMAL HEAVY CHAIN 14"/>
    <property type="match status" value="1"/>
</dbReference>
<dbReference type="FunFam" id="3.10.490.20:FF:000005">
    <property type="entry name" value="Dynein axonemal heavy chain 6"/>
    <property type="match status" value="1"/>
</dbReference>
<accession>I3NFR8</accession>
<organism evidence="24 25">
    <name type="scientific">Ictidomys tridecemlineatus</name>
    <name type="common">Thirteen-lined ground squirrel</name>
    <name type="synonym">Spermophilus tridecemlineatus</name>
    <dbReference type="NCBI Taxonomy" id="43179"/>
    <lineage>
        <taxon>Eukaryota</taxon>
        <taxon>Metazoa</taxon>
        <taxon>Chordata</taxon>
        <taxon>Craniata</taxon>
        <taxon>Vertebrata</taxon>
        <taxon>Euteleostomi</taxon>
        <taxon>Mammalia</taxon>
        <taxon>Eutheria</taxon>
        <taxon>Euarchontoglires</taxon>
        <taxon>Glires</taxon>
        <taxon>Rodentia</taxon>
        <taxon>Sciuromorpha</taxon>
        <taxon>Sciuridae</taxon>
        <taxon>Xerinae</taxon>
        <taxon>Marmotini</taxon>
        <taxon>Ictidomys</taxon>
    </lineage>
</organism>
<dbReference type="Pfam" id="PF12777">
    <property type="entry name" value="MT"/>
    <property type="match status" value="1"/>
</dbReference>
<evidence type="ECO:0000256" key="11">
    <source>
        <dbReference type="ARBA" id="ARBA00023175"/>
    </source>
</evidence>
<feature type="domain" description="Dynein heavy chain AAA module D4" evidence="19">
    <location>
        <begin position="2520"/>
        <end position="2780"/>
    </location>
</feature>
<gene>
    <name evidence="24" type="primary">DNAH14</name>
</gene>
<dbReference type="EMBL" id="AGTP01044441">
    <property type="status" value="NOT_ANNOTATED_CDS"/>
    <property type="molecule type" value="Genomic_DNA"/>
</dbReference>
<dbReference type="Gene3D" id="3.10.490.20">
    <property type="match status" value="1"/>
</dbReference>
<dbReference type="FunFam" id="1.20.58.1120:FF:000007">
    <property type="entry name" value="Dynein heavy chain 4"/>
    <property type="match status" value="1"/>
</dbReference>
<sequence length="4396" mass="507490">MAWYWHQNRHVDQWYRIEDTKTNLHKYNYLILDKGIKNIHWRKNSLFNKWCWENWKSICRKMKTNPYITMHKTQKWIKDLGIKPEDDDVIRHITRLREKLGWQTALSPKDFKYDDPKIKILLLCFLYFDNTEDVELTPVLEWLSERHFYYLLQQFKIFSKFRMNKAFVIWKLNVKRIKIEKSKTFLYHNLFWADEIFQICLLYVKGLCEDAINLKNDNEHKDNTSAIWLVKLDTSRTYSLDEFCEEQFQQTTRALKQLEDIRDKAISKVKSTILKVAEKKEIKEYFESKSFEGETTHFKLCAYRHLLETGYRFMMLIDCILQELIRQLMNIAVTLLLEEFNGSARMPLSAEKKNENLIGTFKDNFFPVGKITNDCDELVNSNSDSFSVQNSEVKTNTDINEVLSGIKVEKNLRKIYAPIFEVNLHLRTPSESYSPENSQENFPETDQENEYNVKNDLSEELLPKAKEPQMFSYNFEDISGKTNETLTMRVNILIDSLHQDRYYLEGEVTQVPEFPTNLLIDPNRLEFSIKIQNMVNTMENYITKITPLYQDPRLSIFIDWISIMDLSKKTRWPDCQLLFEMDTAYQNKIVNLLTVIGDSMGLVSIYSYKFLKYCTMVEKAKVMSMKISSLKELSSAQFKTILHKFQNYFRCVLTMTIEKRIGIFNVLSFDYQSECLPYIENILQITHGLLRSVIEKKSTKLWKVKSALQQLESKPTEVEEFVEHFTFLEAISSKIFQLEDEYLTINQLYSVVRYYHLYISEEQIAIYKILFAKFHQLKTTIKLNKTNREAAITKFREKLEANIAGLRVDVSNLKANVRTPVLFFIGTRVQMAMEMIRTFSEEAARLVNKIKTYSSYQDHFDDHQYHMHSLNMEEITNIVLSEISDIECDLSLRKMLWEAQDEWEKYFWEWRKCSLQSIDVELVQRTITKLLNIIIVLEKGLPKNDLLTHLKQSVMNFKQHLPIITALGNPCLKQRHWEALQEIIGKSINLDKNCTVENLLSLKIFQFENKINEISNSATNEAALEKMLFKIINLWNTTPLRVVLHHTEMYSILIISSNFIDDIFAQLEESQILLATIKGSPYLEPIKDLVNEWDQYLKLFSHTLEVWMNCQKQWLYLEPIFHSLEIQRQLPAETKLFSEVLSLWKEIMSKIHGKLEALQITISAGILEVLQNCNRHLEHIKKSLEDYLEIKRTIFPRFYFLSNATLLDILGGSENPESVQPHLKKCFENIKRVLIWKQEIGLPAVKMLISAEGEGLVLPKKIRIRSAVEQWLVNVEKAMFDVLKKFVNQGVEDWTHQNFSLWVVSHPGQVVLIVSQIMFYNDCIKSFMSSHSKKKLEQVHSNVMCHLEEAAELVVLHTNTSRTKTALGAFLTLYVHCRDIVMDLLLTNVFNAEDFEWTRHLQYKWNEKQKLCYVCQGDASFTYGYEYLGCTPRLVITPLTDRCWLTLTAALHLNLGGCTAGPASVGKTETVKDLAKALGKYCVVCSCSEDLDYKIVEKFFFGLVQSGVWCCFDEFNRIDMEVVSVIASQIQTIKAAKDSYSVRFVLGGKEIRINMSCAVFITLNPVSGGRVELPDNLKSLFRPVAMIVPHYQMIIEIILFSFGFKSAKSISGKLASLYELASKQLSQQDHYDFGLRSLKRVLIMAKKKKEEFKCDTSDNPSEVDETTIVIEAIRESSSSKFIPEDDALFEMIIGDFFPGVIVSKVNQLALEKVIYIATQQLGLQHWSPQKEKIVQFYNQLQACVGVMLVGPTGGGKTTIRRILEKALILLPVVDMLSIKQRESYSKISVKKGKVDLCVLNPKCITLNELYGQLDPNTMEWTDGLLSATFRNYVYSKKNMDIGLNSRISGLSAVFKLGSSDSADIDDTVFLNELEKIEKCPQIPNFDWQWIILDGPVDTLWIENLNSVFDETRTLFLANSERIVLTSKIRVIFEMDTLSQASPATVSRCAMIYMDPVDLGWEPYVKSWLSKTSKIMNQSGVECLEFLIHKSVTDGLKFIKKHQKFQPFPVQDITVIITLCRILDAFFEFMINSNLSSSVKENEKNPDKLTIMIQKLYVFAFTWAFGGSLKHEDEHEDDTLYYPAFEPDSVLEVTYDFDKLVRELFEDNSQGGISLPTGERSIFGYFVDMLQCEFIPWSDLVPNIQTLIQRGTSLLTDIRESGDNILKMIECGEYINYVATRDTTCLSFLMSLLLKNSCPVLLTGECGVGKTATINQMLEKLENSGAFDIKYGSILGDPKTKIFLKCSQFVFLFFCMIDNSTKKLYDKTDESHKGIIVSAINFSTNMTVAKMKEMILKKLVRKNKDTLGAPKNSRIIIFIDDMNTPGSDMYEAQPPLELIRQLLDMGGVYDTKRNVWKNIEDHAIVAACVPPIGKNNISPRLLKHFSILVLPHPPKSALRTIFQLLLGILQADRTIINSKEMLALLFVHEATRVFHDRLIEATEKSFFCQLLSKELENYFQIKWTPENLMNDPTVFVDFLDINKTLKKKIYQNTNDYDKLASILKEFQMKLGSTSLEIPHPMVFFKEAIEHVIRATRVLRQPGSHMLLIGTDGCGKQTCATLACYVAEHKLYRVPVSRNYAYTEFKEVLKKVFLQTGLEGNATVLMVSNLSLEHVSKLLLEDLSYTVSSGKIPNLFENEELDSIAMRIRSLAEQSGYVDDRQSLLAFFQKRIYKYLHIFIIMNPAGPNLRQNCRAYPSMISSCTMDWYHKWPEEALLLVANSFLMEKVDLENKENLNENFAPTCVQIHKSINDLIPKYFQETGRHYYITPRTYLQFMETFSYILRSQKEEMQIKRCRFHIGQSKILEATTLVTEMQEELLILGPKIEQKTKEIEALMEKLEKDSQVVEKVQILVKQDEEIMAEEVRIVEDYAQKTANELKSVLPAIENAIVDLNALDKSDVAELRVYTKPPFLVLTVMNAVCILLQKKANWATAKLLLSETGFLKKLINLDKDNIPDKVFLKLKKILSLPDFNPTKLALISVACRSMCQWVIALNNYHEVRKVVVPKQNQVAEAQSVLKIAQQRLAEKQRGLQLIEEHLQFLQAAYKDIVAEKQLLANRKKLVTKRLQCAAVLLTVLDEEKARWQEIINHIDNKLERILGDMLLSAACIVYSGVLTPEFRQLIVNKWEKFCVENNISLSSNFSLIEAMAQEPEIRQWHNQGLPLGQNSIENAILIKNCQQWPLMIDPHKQAHKWIQQMEGLGLQELSAEDNNYSKKIENAMKTGESVFLKNLPETFSPGLMAVLKKDIYQKRGQYFIRIDDYEIEYNSKFRLYLSTEIDNPHFLPSVYNFVTMINVIVTFQGLQDQLLSTILSHEVPHLEYQRFQVLDSISLGAITIEELEKETLNLLQKSQGCILDDEEMIDTLRKSKIISNEISRRNEATEKEKSEMQATYKNYLPIATRGALLYFLVADLTQLNCMYQFSLDWFHRVFVLSVVSKNKEQESGLKMEKTSLKNVHLIMNTSEEPNLEREKNCLDKHVKNAVDVLTRNIFKVVSSALFNEHKLCFSFRLCTAIMQNNANGNLMQDDIGFLSEEEWNIFLYSGLLINIKSVLPKPRLNSIFEICKDHHLQWLPDSKWKQCQYVSSQLEPFLLLCESLVSNIPQWNAFKNSKAIYSLISTPFNPENDLSEESRKSPGESELLSENEEMCNPTTFPWEKLTPFQRLILIKILRPEHLTSAVRTFVTEKMGSEFLLGAGINLKESYEESTAKTPLIFIHSNGIDLTNILLRFAQELKGTTEHVTMISLSHGQATEAEDLIVQALTKRHQWVFLQNCHLAGSFMPKLCTIVESNVTLDPEFRLWLSSKTDSSFPAPILQKSIKIAMEPIQGLKSNLLQMFGGSGEVTEEIFENPNCGQWWKKLLFSLCFFNAVINERKNYGTWGWNIAYKFISSDLEFSIKVLANVLSKESEIPWPSVRYLIGEVISGSRVTDIWDKRCLKTLLYKFCNPEVLKDDFSFSSVSLRQKLTKCLNFQMCQHIPESASIKDCIHIIESLPEDDSPEILGIHPEAQRSIREIQGQKFIENLIALQPKTTTDKLTINPHQSNNELMIEIVSDLLKRLPLTVEKEVCPSTLKSLLSSSIWESLYKNIKGHDPLIHCVLIVFLNQEIGRFNKLLSVIHKSLKDLQLALKGESILTQELEEIHDSLLNTKVPLLWQKYAYKSCRSLSSWVNDLMQRLDFFNTWAKVAYTAIHRRYMRFITTSNETSDFFEGFPARYWLPAFFFPQAFLSAVLQDYGRAQGISMDGLTFTHHVTSDTSDIKDEELSITIQKKLNTVRRAFKGLDSSHEGVHIFGLFLEGARWNHEQNILEDSLPLEMCCDFPDIYFMPTKISTETPNASNQTDSELYTFECPIYQTPERSRIFNTGTSLPTNFLTSVYLPTAKPPSHWITMQVALLCEKNE</sequence>
<evidence type="ECO:0000259" key="23">
    <source>
        <dbReference type="Pfam" id="PF18199"/>
    </source>
</evidence>
<dbReference type="InterPro" id="IPR043157">
    <property type="entry name" value="Dynein_AAA1S"/>
</dbReference>
<evidence type="ECO:0000256" key="8">
    <source>
        <dbReference type="ARBA" id="ARBA00023017"/>
    </source>
</evidence>
<dbReference type="InterPro" id="IPR041466">
    <property type="entry name" value="Dynein_AAA5_ext"/>
</dbReference>
<dbReference type="Pfam" id="PF12774">
    <property type="entry name" value="AAA_6"/>
    <property type="match status" value="1"/>
</dbReference>
<dbReference type="Gene3D" id="1.20.920.30">
    <property type="match status" value="1"/>
</dbReference>
<dbReference type="Gene3D" id="1.20.58.1120">
    <property type="match status" value="1"/>
</dbReference>
<dbReference type="Gene3D" id="1.20.920.20">
    <property type="match status" value="1"/>
</dbReference>
<feature type="domain" description="Dynein heavy chain AAA 5 extension" evidence="21">
    <location>
        <begin position="1984"/>
        <end position="2138"/>
    </location>
</feature>
<dbReference type="InterPro" id="IPR013602">
    <property type="entry name" value="Dynein_heavy_linker"/>
</dbReference>
<feature type="domain" description="Dynein heavy chain C-terminal" evidence="23">
    <location>
        <begin position="4013"/>
        <end position="4392"/>
    </location>
</feature>
<dbReference type="InterPro" id="IPR035699">
    <property type="entry name" value="AAA_6"/>
</dbReference>
<dbReference type="FunFam" id="3.40.50.300:FF:000049">
    <property type="entry name" value="Dynein, axonemal, heavy chain 5"/>
    <property type="match status" value="1"/>
</dbReference>
<feature type="region of interest" description="Disordered" evidence="14">
    <location>
        <begin position="3622"/>
        <end position="3642"/>
    </location>
</feature>
<dbReference type="Gene3D" id="1.10.8.720">
    <property type="entry name" value="Region D6 of dynein motor"/>
    <property type="match status" value="1"/>
</dbReference>
<evidence type="ECO:0000256" key="5">
    <source>
        <dbReference type="ARBA" id="ARBA00022737"/>
    </source>
</evidence>
<dbReference type="eggNOG" id="KOG3595">
    <property type="taxonomic scope" value="Eukaryota"/>
</dbReference>
<feature type="domain" description="Dynein heavy chain coiled coil stalk" evidence="18">
    <location>
        <begin position="2799"/>
        <end position="3124"/>
    </location>
</feature>
<dbReference type="EMBL" id="AGTP01044446">
    <property type="status" value="NOT_ANNOTATED_CDS"/>
    <property type="molecule type" value="Genomic_DNA"/>
</dbReference>
<dbReference type="FunFam" id="1.10.8.1220:FF:000006">
    <property type="entry name" value="Dynein axonemal heavy chain 14"/>
    <property type="match status" value="1"/>
</dbReference>